<keyword evidence="8" id="KW-1185">Reference proteome</keyword>
<dbReference type="PANTHER" id="PTHR42852:SF6">
    <property type="entry name" value="THIOL:DISULFIDE INTERCHANGE PROTEIN DSBE"/>
    <property type="match status" value="1"/>
</dbReference>
<evidence type="ECO:0000313" key="8">
    <source>
        <dbReference type="Proteomes" id="UP000004793"/>
    </source>
</evidence>
<dbReference type="InterPro" id="IPR017937">
    <property type="entry name" value="Thioredoxin_CS"/>
</dbReference>
<dbReference type="GO" id="GO:0030313">
    <property type="term" value="C:cell envelope"/>
    <property type="evidence" value="ECO:0007669"/>
    <property type="project" value="UniProtKB-SubCell"/>
</dbReference>
<dbReference type="RefSeq" id="WP_014453522.1">
    <property type="nucleotide sequence ID" value="NC_017096.1"/>
</dbReference>
<dbReference type="EMBL" id="AP012051">
    <property type="protein sequence ID" value="BAL81120.1"/>
    <property type="molecule type" value="Genomic_DNA"/>
</dbReference>
<organism evidence="7 8">
    <name type="scientific">Caldisericum exile (strain DSM 21853 / NBRC 104410 / AZM16c01)</name>
    <dbReference type="NCBI Taxonomy" id="511051"/>
    <lineage>
        <taxon>Bacteria</taxon>
        <taxon>Pseudomonadati</taxon>
        <taxon>Caldisericota/Cryosericota group</taxon>
        <taxon>Caldisericota</taxon>
        <taxon>Caldisericia</taxon>
        <taxon>Caldisericales</taxon>
        <taxon>Caldisericaceae</taxon>
        <taxon>Caldisericum</taxon>
    </lineage>
</organism>
<gene>
    <name evidence="7" type="ordered locus">CSE_09940</name>
</gene>
<feature type="signal peptide" evidence="5">
    <location>
        <begin position="1"/>
        <end position="27"/>
    </location>
</feature>
<keyword evidence="3" id="KW-1015">Disulfide bond</keyword>
<dbReference type="Pfam" id="PF08534">
    <property type="entry name" value="Redoxin"/>
    <property type="match status" value="1"/>
</dbReference>
<feature type="chain" id="PRO_5031554817" evidence="5">
    <location>
        <begin position="28"/>
        <end position="182"/>
    </location>
</feature>
<evidence type="ECO:0000256" key="2">
    <source>
        <dbReference type="ARBA" id="ARBA00022748"/>
    </source>
</evidence>
<dbReference type="GO" id="GO:0017004">
    <property type="term" value="P:cytochrome complex assembly"/>
    <property type="evidence" value="ECO:0007669"/>
    <property type="project" value="UniProtKB-KW"/>
</dbReference>
<dbReference type="Gene3D" id="3.40.30.10">
    <property type="entry name" value="Glutaredoxin"/>
    <property type="match status" value="1"/>
</dbReference>
<dbReference type="SUPFAM" id="SSF52833">
    <property type="entry name" value="Thioredoxin-like"/>
    <property type="match status" value="1"/>
</dbReference>
<keyword evidence="2" id="KW-0201">Cytochrome c-type biogenesis</keyword>
<keyword evidence="4" id="KW-0676">Redox-active center</keyword>
<sequence length="182" mass="20073">MKKIVIVIAVILLIAGLLTGCSQTSTSNTTNTNNTTTQTGSNREVAPDFSWKDNNGNVIKLSDLKGKVVLLDFWATWCGPCRMTIPHVEAIYEKYKDKGVVVIGINLDTGDVSKVQQFINEQGMKYLVVTDPNSQVASLYGVNSIPRFFVIDKNGRIAKMLIGYDPNMEDVLSKEIDALLNE</sequence>
<dbReference type="Proteomes" id="UP000004793">
    <property type="component" value="Chromosome"/>
</dbReference>
<dbReference type="InterPro" id="IPR050553">
    <property type="entry name" value="Thioredoxin_ResA/DsbE_sf"/>
</dbReference>
<comment type="subcellular location">
    <subcellularLocation>
        <location evidence="1">Cell envelope</location>
    </subcellularLocation>
</comment>
<dbReference type="InterPro" id="IPR036249">
    <property type="entry name" value="Thioredoxin-like_sf"/>
</dbReference>
<feature type="domain" description="Thioredoxin" evidence="6">
    <location>
        <begin position="40"/>
        <end position="181"/>
    </location>
</feature>
<evidence type="ECO:0000259" key="6">
    <source>
        <dbReference type="PROSITE" id="PS51352"/>
    </source>
</evidence>
<dbReference type="PROSITE" id="PS51352">
    <property type="entry name" value="THIOREDOXIN_2"/>
    <property type="match status" value="1"/>
</dbReference>
<keyword evidence="5" id="KW-0732">Signal</keyword>
<dbReference type="InterPro" id="IPR013740">
    <property type="entry name" value="Redoxin"/>
</dbReference>
<dbReference type="PROSITE" id="PS00194">
    <property type="entry name" value="THIOREDOXIN_1"/>
    <property type="match status" value="1"/>
</dbReference>
<proteinExistence type="predicted"/>
<name>A0A7U6GEV5_CALEA</name>
<dbReference type="KEGG" id="cex:CSE_09940"/>
<accession>A0A7U6GEV5</accession>
<dbReference type="CDD" id="cd02966">
    <property type="entry name" value="TlpA_like_family"/>
    <property type="match status" value="1"/>
</dbReference>
<evidence type="ECO:0000313" key="7">
    <source>
        <dbReference type="EMBL" id="BAL81120.1"/>
    </source>
</evidence>
<evidence type="ECO:0000256" key="3">
    <source>
        <dbReference type="ARBA" id="ARBA00023157"/>
    </source>
</evidence>
<dbReference type="OrthoDB" id="9794348at2"/>
<dbReference type="PANTHER" id="PTHR42852">
    <property type="entry name" value="THIOL:DISULFIDE INTERCHANGE PROTEIN DSBE"/>
    <property type="match status" value="1"/>
</dbReference>
<dbReference type="AlphaFoldDB" id="A0A7U6GEV5"/>
<evidence type="ECO:0000256" key="1">
    <source>
        <dbReference type="ARBA" id="ARBA00004196"/>
    </source>
</evidence>
<protein>
    <submittedName>
        <fullName evidence="7">Thiol-disulfide oxidoreductase</fullName>
    </submittedName>
</protein>
<dbReference type="GO" id="GO:0016491">
    <property type="term" value="F:oxidoreductase activity"/>
    <property type="evidence" value="ECO:0007669"/>
    <property type="project" value="InterPro"/>
</dbReference>
<dbReference type="PROSITE" id="PS51257">
    <property type="entry name" value="PROKAR_LIPOPROTEIN"/>
    <property type="match status" value="1"/>
</dbReference>
<dbReference type="InterPro" id="IPR013766">
    <property type="entry name" value="Thioredoxin_domain"/>
</dbReference>
<reference evidence="7 8" key="1">
    <citation type="submission" date="2011-01" db="EMBL/GenBank/DDBJ databases">
        <title>Whole genome sequence of Caldisericum exile AZM16c01.</title>
        <authorList>
            <person name="Narita-Yamada S."/>
            <person name="Kawakoshi A."/>
            <person name="Nakamura S."/>
            <person name="Sasagawa M."/>
            <person name="Fukada J."/>
            <person name="Sekine M."/>
            <person name="Kato Y."/>
            <person name="Fukai R."/>
            <person name="Sasaki K."/>
            <person name="Hanamaki A."/>
            <person name="Narita H."/>
            <person name="Konno Y."/>
            <person name="Mori K."/>
            <person name="Yamazaki S."/>
            <person name="Suzuki K."/>
            <person name="Fujita N."/>
        </authorList>
    </citation>
    <scope>NUCLEOTIDE SEQUENCE [LARGE SCALE GENOMIC DNA]</scope>
    <source>
        <strain evidence="8">DSM 21853 / NBRC 104410 / AZM16c01</strain>
    </source>
</reference>
<evidence type="ECO:0000256" key="5">
    <source>
        <dbReference type="SAM" id="SignalP"/>
    </source>
</evidence>
<evidence type="ECO:0000256" key="4">
    <source>
        <dbReference type="ARBA" id="ARBA00023284"/>
    </source>
</evidence>